<organism evidence="1 2">
    <name type="scientific">Tepidiforma flava</name>
    <dbReference type="NCBI Taxonomy" id="3004094"/>
    <lineage>
        <taxon>Bacteria</taxon>
        <taxon>Bacillati</taxon>
        <taxon>Chloroflexota</taxon>
        <taxon>Tepidiformia</taxon>
        <taxon>Tepidiformales</taxon>
        <taxon>Tepidiformaceae</taxon>
        <taxon>Tepidiforma</taxon>
    </lineage>
</organism>
<name>A0ABY7M6J0_9CHLR</name>
<protein>
    <recommendedName>
        <fullName evidence="3">DinB-like domain-containing protein</fullName>
    </recommendedName>
</protein>
<dbReference type="SUPFAM" id="SSF109854">
    <property type="entry name" value="DinB/YfiT-like putative metalloenzymes"/>
    <property type="match status" value="1"/>
</dbReference>
<dbReference type="InterPro" id="IPR034660">
    <property type="entry name" value="DinB/YfiT-like"/>
</dbReference>
<proteinExistence type="predicted"/>
<reference evidence="1 2" key="1">
    <citation type="journal article" date="2023" name="ISME J.">
        <title>Thermophilic Dehalococcoidia with unusual traits shed light on an unexpected past.</title>
        <authorList>
            <person name="Palmer M."/>
            <person name="Covington J.K."/>
            <person name="Zhou E.M."/>
            <person name="Thomas S.C."/>
            <person name="Habib N."/>
            <person name="Seymour C.O."/>
            <person name="Lai D."/>
            <person name="Johnston J."/>
            <person name="Hashimi A."/>
            <person name="Jiao J.Y."/>
            <person name="Muok A.R."/>
            <person name="Liu L."/>
            <person name="Xian W.D."/>
            <person name="Zhi X.Y."/>
            <person name="Li M.M."/>
            <person name="Silva L.P."/>
            <person name="Bowen B.P."/>
            <person name="Louie K."/>
            <person name="Briegel A."/>
            <person name="Pett-Ridge J."/>
            <person name="Weber P.K."/>
            <person name="Tocheva E.I."/>
            <person name="Woyke T."/>
            <person name="Northen T.R."/>
            <person name="Mayali X."/>
            <person name="Li W.J."/>
            <person name="Hedlund B.P."/>
        </authorList>
    </citation>
    <scope>NUCLEOTIDE SEQUENCE [LARGE SCALE GENOMIC DNA]</scope>
    <source>
        <strain evidence="1 2">YIM 72310</strain>
    </source>
</reference>
<evidence type="ECO:0000313" key="1">
    <source>
        <dbReference type="EMBL" id="WBL36128.1"/>
    </source>
</evidence>
<dbReference type="Gene3D" id="1.20.120.450">
    <property type="entry name" value="dinb family like domain"/>
    <property type="match status" value="1"/>
</dbReference>
<dbReference type="EMBL" id="CP115149">
    <property type="protein sequence ID" value="WBL36128.1"/>
    <property type="molecule type" value="Genomic_DNA"/>
</dbReference>
<accession>A0ABY7M6J0</accession>
<dbReference type="Proteomes" id="UP001212803">
    <property type="component" value="Chromosome"/>
</dbReference>
<evidence type="ECO:0008006" key="3">
    <source>
        <dbReference type="Google" id="ProtNLM"/>
    </source>
</evidence>
<sequence length="66" mass="7641">MLAAHDEGIASLYEHVRAADPGGFLELRWEHPFFGPLNWREWFLFLRLHAKDHARQLAAMREALGA</sequence>
<keyword evidence="2" id="KW-1185">Reference proteome</keyword>
<evidence type="ECO:0000313" key="2">
    <source>
        <dbReference type="Proteomes" id="UP001212803"/>
    </source>
</evidence>
<dbReference type="RefSeq" id="WP_270056653.1">
    <property type="nucleotide sequence ID" value="NZ_CP115149.1"/>
</dbReference>
<gene>
    <name evidence="1" type="ORF">O0235_00435</name>
</gene>